<reference evidence="2 3" key="1">
    <citation type="journal article" date="2021" name="BMC Genomics">
        <title>Datura genome reveals duplications of psychoactive alkaloid biosynthetic genes and high mutation rate following tissue culture.</title>
        <authorList>
            <person name="Rajewski A."/>
            <person name="Carter-House D."/>
            <person name="Stajich J."/>
            <person name="Litt A."/>
        </authorList>
    </citation>
    <scope>NUCLEOTIDE SEQUENCE [LARGE SCALE GENOMIC DNA]</scope>
    <source>
        <strain evidence="2">AR-01</strain>
    </source>
</reference>
<evidence type="ECO:0000256" key="1">
    <source>
        <dbReference type="SAM" id="MobiDB-lite"/>
    </source>
</evidence>
<feature type="region of interest" description="Disordered" evidence="1">
    <location>
        <begin position="73"/>
        <end position="93"/>
    </location>
</feature>
<dbReference type="Proteomes" id="UP000823775">
    <property type="component" value="Unassembled WGS sequence"/>
</dbReference>
<evidence type="ECO:0000313" key="3">
    <source>
        <dbReference type="Proteomes" id="UP000823775"/>
    </source>
</evidence>
<feature type="non-terminal residue" evidence="2">
    <location>
        <position position="93"/>
    </location>
</feature>
<evidence type="ECO:0000313" key="2">
    <source>
        <dbReference type="EMBL" id="MCE5165785.1"/>
    </source>
</evidence>
<organism evidence="2 3">
    <name type="scientific">Datura stramonium</name>
    <name type="common">Jimsonweed</name>
    <name type="synonym">Common thornapple</name>
    <dbReference type="NCBI Taxonomy" id="4076"/>
    <lineage>
        <taxon>Eukaryota</taxon>
        <taxon>Viridiplantae</taxon>
        <taxon>Streptophyta</taxon>
        <taxon>Embryophyta</taxon>
        <taxon>Tracheophyta</taxon>
        <taxon>Spermatophyta</taxon>
        <taxon>Magnoliopsida</taxon>
        <taxon>eudicotyledons</taxon>
        <taxon>Gunneridae</taxon>
        <taxon>Pentapetalae</taxon>
        <taxon>asterids</taxon>
        <taxon>lamiids</taxon>
        <taxon>Solanales</taxon>
        <taxon>Solanaceae</taxon>
        <taxon>Solanoideae</taxon>
        <taxon>Datureae</taxon>
        <taxon>Datura</taxon>
    </lineage>
</organism>
<proteinExistence type="predicted"/>
<protein>
    <submittedName>
        <fullName evidence="2">Uncharacterized protein</fullName>
    </submittedName>
</protein>
<sequence>MSNRQLSSSSSDDRNMACKLLSQYLNGKASFKDLKLGINGKGETTATKDLLTNMGELSTKTTEQDQKLMHLVPKGATTNSVSEMEVSINKASS</sequence>
<gene>
    <name evidence="2" type="ORF">HAX54_012268</name>
</gene>
<dbReference type="EMBL" id="JACEIK010017087">
    <property type="protein sequence ID" value="MCE5165785.1"/>
    <property type="molecule type" value="Genomic_DNA"/>
</dbReference>
<name>A0ABS8Y105_DATST</name>
<accession>A0ABS8Y105</accession>
<keyword evidence="3" id="KW-1185">Reference proteome</keyword>
<comment type="caution">
    <text evidence="2">The sequence shown here is derived from an EMBL/GenBank/DDBJ whole genome shotgun (WGS) entry which is preliminary data.</text>
</comment>